<protein>
    <submittedName>
        <fullName evidence="3">NUC129 domain-containing protein</fullName>
    </submittedName>
</protein>
<dbReference type="Proteomes" id="UP000050741">
    <property type="component" value="Unassembled WGS sequence"/>
</dbReference>
<feature type="compositionally biased region" description="Basic residues" evidence="1">
    <location>
        <begin position="9"/>
        <end position="27"/>
    </location>
</feature>
<accession>A0A183BQZ4</accession>
<evidence type="ECO:0000313" key="2">
    <source>
        <dbReference type="Proteomes" id="UP000050741"/>
    </source>
</evidence>
<feature type="region of interest" description="Disordered" evidence="1">
    <location>
        <begin position="95"/>
        <end position="126"/>
    </location>
</feature>
<feature type="region of interest" description="Disordered" evidence="1">
    <location>
        <begin position="1"/>
        <end position="82"/>
    </location>
</feature>
<organism evidence="2 3">
    <name type="scientific">Globodera pallida</name>
    <name type="common">Potato cyst nematode worm</name>
    <name type="synonym">Heterodera pallida</name>
    <dbReference type="NCBI Taxonomy" id="36090"/>
    <lineage>
        <taxon>Eukaryota</taxon>
        <taxon>Metazoa</taxon>
        <taxon>Ecdysozoa</taxon>
        <taxon>Nematoda</taxon>
        <taxon>Chromadorea</taxon>
        <taxon>Rhabditida</taxon>
        <taxon>Tylenchina</taxon>
        <taxon>Tylenchomorpha</taxon>
        <taxon>Tylenchoidea</taxon>
        <taxon>Heteroderidae</taxon>
        <taxon>Heteroderinae</taxon>
        <taxon>Globodera</taxon>
    </lineage>
</organism>
<feature type="compositionally biased region" description="Polar residues" evidence="1">
    <location>
        <begin position="101"/>
        <end position="115"/>
    </location>
</feature>
<feature type="compositionally biased region" description="Low complexity" evidence="1">
    <location>
        <begin position="65"/>
        <end position="78"/>
    </location>
</feature>
<evidence type="ECO:0000256" key="1">
    <source>
        <dbReference type="SAM" id="MobiDB-lite"/>
    </source>
</evidence>
<reference evidence="3" key="2">
    <citation type="submission" date="2016-06" db="UniProtKB">
        <authorList>
            <consortium name="WormBaseParasite"/>
        </authorList>
    </citation>
    <scope>IDENTIFICATION</scope>
</reference>
<reference evidence="2" key="1">
    <citation type="submission" date="2014-05" db="EMBL/GenBank/DDBJ databases">
        <title>The genome and life-stage specific transcriptomes of Globodera pallida elucidate key aspects of plant parasitism by a cyst nematode.</title>
        <authorList>
            <person name="Cotton J.A."/>
            <person name="Lilley C.J."/>
            <person name="Jones L.M."/>
            <person name="Kikuchi T."/>
            <person name="Reid A.J."/>
            <person name="Thorpe P."/>
            <person name="Tsai I.J."/>
            <person name="Beasley H."/>
            <person name="Blok V."/>
            <person name="Cock P.J.A."/>
            <person name="Van den Akker S.E."/>
            <person name="Holroyd N."/>
            <person name="Hunt M."/>
            <person name="Mantelin S."/>
            <person name="Naghra H."/>
            <person name="Pain A."/>
            <person name="Palomares-Rius J.E."/>
            <person name="Zarowiecki M."/>
            <person name="Berriman M."/>
            <person name="Jones J.T."/>
            <person name="Urwin P.E."/>
        </authorList>
    </citation>
    <scope>NUCLEOTIDE SEQUENCE [LARGE SCALE GENOMIC DNA]</scope>
    <source>
        <strain evidence="2">Lindley</strain>
    </source>
</reference>
<evidence type="ECO:0000313" key="3">
    <source>
        <dbReference type="WBParaSite" id="GPLIN_000303000"/>
    </source>
</evidence>
<keyword evidence="2" id="KW-1185">Reference proteome</keyword>
<proteinExistence type="predicted"/>
<dbReference type="AlphaFoldDB" id="A0A183BQZ4"/>
<dbReference type="WBParaSite" id="GPLIN_000303000">
    <property type="protein sequence ID" value="GPLIN_000303000"/>
    <property type="gene ID" value="GPLIN_000303000"/>
</dbReference>
<name>A0A183BQZ4_GLOPA</name>
<sequence>MDSDDKTTTRRRGKKASKTTKPTKRAKKASETTKPAKKSTSKTQTVKKTTDTAAEFSDLSSSDTSAEFSDLSSFSDESLPSKEKISTRYARLLEKKEKKGNSSYNKPSAQCGTESSRTDDSEPPPQ</sequence>